<comment type="similarity">
    <text evidence="1">Belongs to the peptidase S49 family.</text>
</comment>
<dbReference type="Gene3D" id="3.90.226.10">
    <property type="entry name" value="2-enoyl-CoA Hydratase, Chain A, domain 1"/>
    <property type="match status" value="1"/>
</dbReference>
<dbReference type="Proteomes" id="UP000478892">
    <property type="component" value="Unassembled WGS sequence"/>
</dbReference>
<evidence type="ECO:0000256" key="3">
    <source>
        <dbReference type="ARBA" id="ARBA00022801"/>
    </source>
</evidence>
<dbReference type="EMBL" id="WQLV01000001">
    <property type="protein sequence ID" value="MVO14815.1"/>
    <property type="molecule type" value="Genomic_DNA"/>
</dbReference>
<proteinExistence type="inferred from homology"/>
<organism evidence="6 7">
    <name type="scientific">Parasedimentitalea huanghaiensis</name>
    <dbReference type="NCBI Taxonomy" id="2682100"/>
    <lineage>
        <taxon>Bacteria</taxon>
        <taxon>Pseudomonadati</taxon>
        <taxon>Pseudomonadota</taxon>
        <taxon>Alphaproteobacteria</taxon>
        <taxon>Rhodobacterales</taxon>
        <taxon>Paracoccaceae</taxon>
        <taxon>Parasedimentitalea</taxon>
    </lineage>
</organism>
<dbReference type="InterPro" id="IPR002142">
    <property type="entry name" value="Peptidase_S49"/>
</dbReference>
<keyword evidence="3" id="KW-0378">Hydrolase</keyword>
<dbReference type="PANTHER" id="PTHR33209">
    <property type="entry name" value="PROTEASE 4"/>
    <property type="match status" value="1"/>
</dbReference>
<evidence type="ECO:0000313" key="6">
    <source>
        <dbReference type="EMBL" id="MVO14815.1"/>
    </source>
</evidence>
<dbReference type="GO" id="GO:0008236">
    <property type="term" value="F:serine-type peptidase activity"/>
    <property type="evidence" value="ECO:0007669"/>
    <property type="project" value="UniProtKB-KW"/>
</dbReference>
<accession>A0A6L6WE30</accession>
<reference evidence="6 7" key="1">
    <citation type="submission" date="2019-12" db="EMBL/GenBank/DDBJ databases">
        <authorList>
            <person name="Zhang Y.-J."/>
        </authorList>
    </citation>
    <scope>NUCLEOTIDE SEQUENCE [LARGE SCALE GENOMIC DNA]</scope>
    <source>
        <strain evidence="6 7">CY05</strain>
    </source>
</reference>
<keyword evidence="7" id="KW-1185">Reference proteome</keyword>
<keyword evidence="2" id="KW-0645">Protease</keyword>
<dbReference type="Gene3D" id="6.20.330.10">
    <property type="match status" value="1"/>
</dbReference>
<gene>
    <name evidence="6" type="ORF">GO984_03245</name>
</gene>
<name>A0A6L6WE30_9RHOB</name>
<sequence>MQTLMTAMQFLTVTRAKQPPAVLNIPTQTARKPLMSNMAQVAQRMFGVPLMIEERKARVIAEAFSPRVLGVHVDLGATMAEQASGNTGPKAGSILHDGLVTHVTQERKGYLNHQGVAVIEVIGSLVRRGAWLGQSSGLTSYEGLRAQISAAAADPEIKAIALELDTPGGEAAGAFELAAQIREVRQFKPVYAFCAESAYSAGYALASQANLITVPEFGGCGSIGVIAMHAEQSRQLDKEGITVTIIRAGQRKAEGNSIEPLSEELLTEWQTQCEKMRVSLAQLVAEGRGDRFDMSAALSTEARCFDGPEAVRLGLADRVADPKKAFDAMVASVNETGAWDGNIPNAGTRVSLSSSGCVSGAKVPQQHEESHMSDKVIQPVTEQAATTPVAAVPDAGAAATDRAVKITGMVAKAGLSADFAQELVSGGGSVEAAGEQIIDKMASQSQDGGDIRNNDTSARVVTDGVERTRAGMVEAISAKVGLEGGKRNEFSSMSLREMARYTLTSRGLAVPIGGAMSMVGAAFVPSMAGGQHTTADFGHVLADVAHKSMLLGYNEAAESFEQFTRAGTLTDFKKTKRVGMGMFPALAEVDEDAEFTYATMGDFSEEIMLATYGKLFKISRQAVINDDLDAFSDIPRKMGRASKRTVGALVFAVLNGNPAMSDGKALFHADHGNLSETGAAPSEGTIDAGLTAMAQQKPRKSEDKNAVLNISPRFLLAGHVQRAAVLRALNSEKAPDTSGGKGQQAFNTVYKAADPILDARVSGNSWFLLADPSSHDTIEVAYLDGMREPFIEQQDGWSVDGTEMKVRLDAGVSPMAYHGLYKNPGQS</sequence>
<dbReference type="AlphaFoldDB" id="A0A6L6WE30"/>
<evidence type="ECO:0000256" key="4">
    <source>
        <dbReference type="ARBA" id="ARBA00022825"/>
    </source>
</evidence>
<protein>
    <recommendedName>
        <fullName evidence="5">Peptidase S49 domain-containing protein</fullName>
    </recommendedName>
</protein>
<dbReference type="InterPro" id="IPR029045">
    <property type="entry name" value="ClpP/crotonase-like_dom_sf"/>
</dbReference>
<dbReference type="Pfam" id="PF25209">
    <property type="entry name" value="Phage_capsid_4"/>
    <property type="match status" value="1"/>
</dbReference>
<evidence type="ECO:0000259" key="5">
    <source>
        <dbReference type="Pfam" id="PF01343"/>
    </source>
</evidence>
<dbReference type="GO" id="GO:0006508">
    <property type="term" value="P:proteolysis"/>
    <property type="evidence" value="ECO:0007669"/>
    <property type="project" value="UniProtKB-KW"/>
</dbReference>
<evidence type="ECO:0000256" key="2">
    <source>
        <dbReference type="ARBA" id="ARBA00022670"/>
    </source>
</evidence>
<dbReference type="CDD" id="cd07022">
    <property type="entry name" value="S49_Sppa_36K_type"/>
    <property type="match status" value="1"/>
</dbReference>
<keyword evidence="4" id="KW-0720">Serine protease</keyword>
<dbReference type="SUPFAM" id="SSF52096">
    <property type="entry name" value="ClpP/crotonase"/>
    <property type="match status" value="1"/>
</dbReference>
<feature type="domain" description="Peptidase S49" evidence="5">
    <location>
        <begin position="185"/>
        <end position="330"/>
    </location>
</feature>
<dbReference type="Pfam" id="PF01343">
    <property type="entry name" value="Peptidase_S49"/>
    <property type="match status" value="1"/>
</dbReference>
<comment type="caution">
    <text evidence="6">The sequence shown here is derived from an EMBL/GenBank/DDBJ whole genome shotgun (WGS) entry which is preliminary data.</text>
</comment>
<dbReference type="InterPro" id="IPR033855">
    <property type="entry name" value="Protein_C"/>
</dbReference>
<evidence type="ECO:0000256" key="1">
    <source>
        <dbReference type="ARBA" id="ARBA00008683"/>
    </source>
</evidence>
<evidence type="ECO:0000313" key="7">
    <source>
        <dbReference type="Proteomes" id="UP000478892"/>
    </source>
</evidence>
<dbReference type="PANTHER" id="PTHR33209:SF1">
    <property type="entry name" value="PEPTIDASE S49 DOMAIN-CONTAINING PROTEIN"/>
    <property type="match status" value="1"/>
</dbReference>